<dbReference type="PANTHER" id="PTHR35006:SF2">
    <property type="entry name" value="GLYOXALASE FAMILY PROTEIN (AFU_ORTHOLOGUE AFUA_5G14830)"/>
    <property type="match status" value="1"/>
</dbReference>
<keyword evidence="3" id="KW-1185">Reference proteome</keyword>
<dbReference type="Proteomes" id="UP001320420">
    <property type="component" value="Unassembled WGS sequence"/>
</dbReference>
<dbReference type="InterPro" id="IPR029068">
    <property type="entry name" value="Glyas_Bleomycin-R_OHBP_Dase"/>
</dbReference>
<dbReference type="Pfam" id="PF00903">
    <property type="entry name" value="Glyoxalase"/>
    <property type="match status" value="1"/>
</dbReference>
<gene>
    <name evidence="2" type="ORF">SLS62_006286</name>
</gene>
<protein>
    <recommendedName>
        <fullName evidence="1">VOC domain-containing protein</fullName>
    </recommendedName>
</protein>
<sequence>MGISHISLATGPARFAAVRAFYLAALAPLGYTAYIDRPDDGVLGLRPRDGPPDFWLHAGNGEQPDAFTAAGGEGAFDVEKRPGRAHVAFGAENPEVVDRWFEGAVKAGGISNGAPGLRKYAATYYAAFVLDPLGNNIEVLYYSPETATTTTAEKTEWTMP</sequence>
<dbReference type="Gene3D" id="3.10.180.10">
    <property type="entry name" value="2,3-Dihydroxybiphenyl 1,2-Dioxygenase, domain 1"/>
    <property type="match status" value="1"/>
</dbReference>
<accession>A0AAN9UNF4</accession>
<dbReference type="InterPro" id="IPR004360">
    <property type="entry name" value="Glyas_Fos-R_dOase_dom"/>
</dbReference>
<comment type="caution">
    <text evidence="2">The sequence shown here is derived from an EMBL/GenBank/DDBJ whole genome shotgun (WGS) entry which is preliminary data.</text>
</comment>
<name>A0AAN9UNF4_9PEZI</name>
<reference evidence="2 3" key="1">
    <citation type="submission" date="2024-02" db="EMBL/GenBank/DDBJ databases">
        <title>De novo assembly and annotation of 12 fungi associated with fruit tree decline syndrome in Ontario, Canada.</title>
        <authorList>
            <person name="Sulman M."/>
            <person name="Ellouze W."/>
            <person name="Ilyukhin E."/>
        </authorList>
    </citation>
    <scope>NUCLEOTIDE SEQUENCE [LARGE SCALE GENOMIC DNA]</scope>
    <source>
        <strain evidence="2 3">M11/M66-122</strain>
    </source>
</reference>
<dbReference type="SUPFAM" id="SSF54593">
    <property type="entry name" value="Glyoxalase/Bleomycin resistance protein/Dihydroxybiphenyl dioxygenase"/>
    <property type="match status" value="1"/>
</dbReference>
<dbReference type="InterPro" id="IPR037523">
    <property type="entry name" value="VOC_core"/>
</dbReference>
<proteinExistence type="predicted"/>
<dbReference type="PANTHER" id="PTHR35006">
    <property type="entry name" value="GLYOXALASE FAMILY PROTEIN (AFU_ORTHOLOGUE AFUA_5G14830)"/>
    <property type="match status" value="1"/>
</dbReference>
<evidence type="ECO:0000313" key="3">
    <source>
        <dbReference type="Proteomes" id="UP001320420"/>
    </source>
</evidence>
<evidence type="ECO:0000259" key="1">
    <source>
        <dbReference type="PROSITE" id="PS51819"/>
    </source>
</evidence>
<evidence type="ECO:0000313" key="2">
    <source>
        <dbReference type="EMBL" id="KAK7751800.1"/>
    </source>
</evidence>
<dbReference type="PROSITE" id="PS51819">
    <property type="entry name" value="VOC"/>
    <property type="match status" value="1"/>
</dbReference>
<dbReference type="EMBL" id="JAKJXP020000045">
    <property type="protein sequence ID" value="KAK7751800.1"/>
    <property type="molecule type" value="Genomic_DNA"/>
</dbReference>
<feature type="domain" description="VOC" evidence="1">
    <location>
        <begin position="2"/>
        <end position="142"/>
    </location>
</feature>
<organism evidence="2 3">
    <name type="scientific">Diatrype stigma</name>
    <dbReference type="NCBI Taxonomy" id="117547"/>
    <lineage>
        <taxon>Eukaryota</taxon>
        <taxon>Fungi</taxon>
        <taxon>Dikarya</taxon>
        <taxon>Ascomycota</taxon>
        <taxon>Pezizomycotina</taxon>
        <taxon>Sordariomycetes</taxon>
        <taxon>Xylariomycetidae</taxon>
        <taxon>Xylariales</taxon>
        <taxon>Diatrypaceae</taxon>
        <taxon>Diatrype</taxon>
    </lineage>
</organism>
<dbReference type="AlphaFoldDB" id="A0AAN9UNF4"/>